<dbReference type="Proteomes" id="UP001500928">
    <property type="component" value="Unassembled WGS sequence"/>
</dbReference>
<accession>A0ABP9CDH4</accession>
<dbReference type="PANTHER" id="PTHR30582:SF2">
    <property type="entry name" value="L,D-TRANSPEPTIDASE YCIB-RELATED"/>
    <property type="match status" value="1"/>
</dbReference>
<evidence type="ECO:0000256" key="4">
    <source>
        <dbReference type="ARBA" id="ARBA00022984"/>
    </source>
</evidence>
<dbReference type="SUPFAM" id="SSF141523">
    <property type="entry name" value="L,D-transpeptidase catalytic domain-like"/>
    <property type="match status" value="1"/>
</dbReference>
<dbReference type="Gene3D" id="2.40.440.10">
    <property type="entry name" value="L,D-transpeptidase catalytic domain-like"/>
    <property type="match status" value="1"/>
</dbReference>
<comment type="caution">
    <text evidence="11">The sequence shown here is derived from an EMBL/GenBank/DDBJ whole genome shotgun (WGS) entry which is preliminary data.</text>
</comment>
<dbReference type="RefSeq" id="WP_345423028.1">
    <property type="nucleotide sequence ID" value="NZ_BAABHO010000061.1"/>
</dbReference>
<gene>
    <name evidence="11" type="primary">ldtMt5_4</name>
    <name evidence="11" type="ORF">GCM10023200_52610</name>
</gene>
<evidence type="ECO:0000256" key="5">
    <source>
        <dbReference type="ARBA" id="ARBA00023315"/>
    </source>
</evidence>
<keyword evidence="6 7" id="KW-0961">Cell wall biogenesis/degradation</keyword>
<dbReference type="PROSITE" id="PS52029">
    <property type="entry name" value="LD_TPASE"/>
    <property type="match status" value="1"/>
</dbReference>
<evidence type="ECO:0000313" key="11">
    <source>
        <dbReference type="EMBL" id="GAA4808305.1"/>
    </source>
</evidence>
<evidence type="ECO:0000313" key="12">
    <source>
        <dbReference type="Proteomes" id="UP001500928"/>
    </source>
</evidence>
<evidence type="ECO:0000256" key="3">
    <source>
        <dbReference type="ARBA" id="ARBA00022960"/>
    </source>
</evidence>
<dbReference type="Gene3D" id="2.60.40.3710">
    <property type="match status" value="1"/>
</dbReference>
<keyword evidence="4 7" id="KW-0573">Peptidoglycan synthesis</keyword>
<reference evidence="12" key="1">
    <citation type="journal article" date="2019" name="Int. J. Syst. Evol. Microbiol.">
        <title>The Global Catalogue of Microorganisms (GCM) 10K type strain sequencing project: providing services to taxonomists for standard genome sequencing and annotation.</title>
        <authorList>
            <consortium name="The Broad Institute Genomics Platform"/>
            <consortium name="The Broad Institute Genome Sequencing Center for Infectious Disease"/>
            <person name="Wu L."/>
            <person name="Ma J."/>
        </authorList>
    </citation>
    <scope>NUCLEOTIDE SEQUENCE [LARGE SCALE GENOMIC DNA]</scope>
    <source>
        <strain evidence="12">JCM 17979</strain>
    </source>
</reference>
<feature type="region of interest" description="Disordered" evidence="8">
    <location>
        <begin position="22"/>
        <end position="45"/>
    </location>
</feature>
<feature type="chain" id="PRO_5047319877" evidence="9">
    <location>
        <begin position="20"/>
        <end position="389"/>
    </location>
</feature>
<dbReference type="CDD" id="cd16913">
    <property type="entry name" value="YkuD_like"/>
    <property type="match status" value="1"/>
</dbReference>
<feature type="signal peptide" evidence="9">
    <location>
        <begin position="1"/>
        <end position="19"/>
    </location>
</feature>
<keyword evidence="9" id="KW-0732">Signal</keyword>
<dbReference type="CDD" id="cd13432">
    <property type="entry name" value="LDT_IgD_like_2"/>
    <property type="match status" value="1"/>
</dbReference>
<feature type="active site" description="Nucleophile" evidence="7">
    <location>
        <position position="336"/>
    </location>
</feature>
<evidence type="ECO:0000256" key="9">
    <source>
        <dbReference type="SAM" id="SignalP"/>
    </source>
</evidence>
<proteinExistence type="predicted"/>
<feature type="domain" description="L,D-TPase catalytic" evidence="10">
    <location>
        <begin position="240"/>
        <end position="360"/>
    </location>
</feature>
<protein>
    <submittedName>
        <fullName evidence="11">L,D-transpeptidase LdtMt5</fullName>
    </submittedName>
</protein>
<comment type="pathway">
    <text evidence="1 7">Cell wall biogenesis; peptidoglycan biosynthesis.</text>
</comment>
<dbReference type="PANTHER" id="PTHR30582">
    <property type="entry name" value="L,D-TRANSPEPTIDASE"/>
    <property type="match status" value="1"/>
</dbReference>
<keyword evidence="12" id="KW-1185">Reference proteome</keyword>
<dbReference type="InterPro" id="IPR041280">
    <property type="entry name" value="Big_10"/>
</dbReference>
<feature type="active site" description="Proton donor/acceptor" evidence="7">
    <location>
        <position position="318"/>
    </location>
</feature>
<dbReference type="Gene3D" id="2.60.40.3780">
    <property type="match status" value="1"/>
</dbReference>
<keyword evidence="3 7" id="KW-0133">Cell shape</keyword>
<evidence type="ECO:0000256" key="7">
    <source>
        <dbReference type="PROSITE-ProRule" id="PRU01373"/>
    </source>
</evidence>
<evidence type="ECO:0000259" key="10">
    <source>
        <dbReference type="PROSITE" id="PS52029"/>
    </source>
</evidence>
<dbReference type="InterPro" id="IPR050979">
    <property type="entry name" value="LD-transpeptidase"/>
</dbReference>
<dbReference type="Pfam" id="PF03734">
    <property type="entry name" value="YkuD"/>
    <property type="match status" value="1"/>
</dbReference>
<evidence type="ECO:0000256" key="2">
    <source>
        <dbReference type="ARBA" id="ARBA00022679"/>
    </source>
</evidence>
<evidence type="ECO:0000256" key="6">
    <source>
        <dbReference type="ARBA" id="ARBA00023316"/>
    </source>
</evidence>
<sequence length="389" mass="40506">MGRALVAALGGLLLLLVTACGSGQPPAPGSAPPSSTTPAPPPVAVAVSPTANATDVGPRADVAATTEGTFTEVTLTASPGGAVAGTLSPDRKRWTPNGPLAYGATYTWGGTATGPGGASSPVTGTFTTVTPGQTTRATINPGDDREVGVAAPITIQFSAPVTDKAAAERALHVRTSVPTQGSWAWLPDQDGGSRVHWRPKDYWRAGTQVDVRADFLGVDLGGGAWGREDLTTSFRIGRSQIVRADVNSFRMVVVRDGQTVMDVPASYGLDSDPNRTTRSGIHVVTEKFTDKRMISAQYGYDVVERWAVRMSNNGEFIHANPASSGAQGSSNVTHGCVNLSDADAVAYYNSAIYGDPVEVTGSGVDLSPSDGDIYDWAVPWDQWQGMSAL</sequence>
<dbReference type="InterPro" id="IPR005490">
    <property type="entry name" value="LD_TPept_cat_dom"/>
</dbReference>
<dbReference type="InterPro" id="IPR038063">
    <property type="entry name" value="Transpep_catalytic_dom"/>
</dbReference>
<keyword evidence="5" id="KW-0012">Acyltransferase</keyword>
<dbReference type="EMBL" id="BAABHO010000061">
    <property type="protein sequence ID" value="GAA4808305.1"/>
    <property type="molecule type" value="Genomic_DNA"/>
</dbReference>
<name>A0ABP9CDH4_9PSEU</name>
<evidence type="ECO:0000256" key="1">
    <source>
        <dbReference type="ARBA" id="ARBA00004752"/>
    </source>
</evidence>
<dbReference type="Pfam" id="PF17964">
    <property type="entry name" value="Big_10"/>
    <property type="match status" value="1"/>
</dbReference>
<evidence type="ECO:0000256" key="8">
    <source>
        <dbReference type="SAM" id="MobiDB-lite"/>
    </source>
</evidence>
<organism evidence="11 12">
    <name type="scientific">Actinomycetospora chlora</name>
    <dbReference type="NCBI Taxonomy" id="663608"/>
    <lineage>
        <taxon>Bacteria</taxon>
        <taxon>Bacillati</taxon>
        <taxon>Actinomycetota</taxon>
        <taxon>Actinomycetes</taxon>
        <taxon>Pseudonocardiales</taxon>
        <taxon>Pseudonocardiaceae</taxon>
        <taxon>Actinomycetospora</taxon>
    </lineage>
</organism>
<dbReference type="PROSITE" id="PS51257">
    <property type="entry name" value="PROKAR_LIPOPROTEIN"/>
    <property type="match status" value="1"/>
</dbReference>
<keyword evidence="2" id="KW-0808">Transferase</keyword>